<keyword evidence="2" id="KW-1185">Reference proteome</keyword>
<comment type="caution">
    <text evidence="1">The sequence shown here is derived from an EMBL/GenBank/DDBJ whole genome shotgun (WGS) entry which is preliminary data.</text>
</comment>
<reference evidence="1 2" key="1">
    <citation type="journal article" date="2024" name="Ann. Entomol. Soc. Am.">
        <title>Genomic analyses of the southern and eastern yellowjacket wasps (Hymenoptera: Vespidae) reveal evolutionary signatures of social life.</title>
        <authorList>
            <person name="Catto M.A."/>
            <person name="Caine P.B."/>
            <person name="Orr S.E."/>
            <person name="Hunt B.G."/>
            <person name="Goodisman M.A.D."/>
        </authorList>
    </citation>
    <scope>NUCLEOTIDE SEQUENCE [LARGE SCALE GENOMIC DNA]</scope>
    <source>
        <strain evidence="1">233</strain>
        <tissue evidence="1">Head and thorax</tissue>
    </source>
</reference>
<sequence length="97" mass="11342">MNNFYDTCDLHSTLQYLDEIPNGLSDHIGFHGVRSDLEQIMASRRSYIRRGKFCWKRKECEERMNVVSYFSEQTPANRTNWQTVGDAQPCEAITDFA</sequence>
<gene>
    <name evidence="1" type="ORF">V1478_001911</name>
</gene>
<protein>
    <submittedName>
        <fullName evidence="1">Uncharacterized protein</fullName>
    </submittedName>
</protein>
<proteinExistence type="predicted"/>
<organism evidence="1 2">
    <name type="scientific">Vespula squamosa</name>
    <name type="common">Southern yellow jacket</name>
    <name type="synonym">Wasp</name>
    <dbReference type="NCBI Taxonomy" id="30214"/>
    <lineage>
        <taxon>Eukaryota</taxon>
        <taxon>Metazoa</taxon>
        <taxon>Ecdysozoa</taxon>
        <taxon>Arthropoda</taxon>
        <taxon>Hexapoda</taxon>
        <taxon>Insecta</taxon>
        <taxon>Pterygota</taxon>
        <taxon>Neoptera</taxon>
        <taxon>Endopterygota</taxon>
        <taxon>Hymenoptera</taxon>
        <taxon>Apocrita</taxon>
        <taxon>Aculeata</taxon>
        <taxon>Vespoidea</taxon>
        <taxon>Vespidae</taxon>
        <taxon>Vespinae</taxon>
        <taxon>Vespula</taxon>
    </lineage>
</organism>
<name>A0ABD2BYH4_VESSQ</name>
<evidence type="ECO:0000313" key="1">
    <source>
        <dbReference type="EMBL" id="KAL2737825.1"/>
    </source>
</evidence>
<dbReference type="Proteomes" id="UP001607302">
    <property type="component" value="Unassembled WGS sequence"/>
</dbReference>
<dbReference type="AlphaFoldDB" id="A0ABD2BYH4"/>
<dbReference type="EMBL" id="JAUDFV010000027">
    <property type="protein sequence ID" value="KAL2737825.1"/>
    <property type="molecule type" value="Genomic_DNA"/>
</dbReference>
<evidence type="ECO:0000313" key="2">
    <source>
        <dbReference type="Proteomes" id="UP001607302"/>
    </source>
</evidence>
<accession>A0ABD2BYH4</accession>